<dbReference type="PANTHER" id="PTHR12318:SF0">
    <property type="entry name" value="ACYL-COENZYME A DIPHOSPHATASE NUDT19"/>
    <property type="match status" value="1"/>
</dbReference>
<dbReference type="PROSITE" id="PS51462">
    <property type="entry name" value="NUDIX"/>
    <property type="match status" value="1"/>
</dbReference>
<dbReference type="InterPro" id="IPR039121">
    <property type="entry name" value="NUDT19"/>
</dbReference>
<evidence type="ECO:0000256" key="2">
    <source>
        <dbReference type="ARBA" id="ARBA00001946"/>
    </source>
</evidence>
<protein>
    <submittedName>
        <fullName evidence="8">NUDIX hydrolase</fullName>
    </submittedName>
</protein>
<evidence type="ECO:0000256" key="4">
    <source>
        <dbReference type="ARBA" id="ARBA00022801"/>
    </source>
</evidence>
<dbReference type="Gene3D" id="3.90.79.10">
    <property type="entry name" value="Nucleoside Triphosphate Pyrophosphohydrolase"/>
    <property type="match status" value="1"/>
</dbReference>
<dbReference type="CDD" id="cd18870">
    <property type="entry name" value="NUDIX_AcylCoAdiphos_Nudt19"/>
    <property type="match status" value="1"/>
</dbReference>
<keyword evidence="6" id="KW-0464">Manganese</keyword>
<dbReference type="GO" id="GO:0016787">
    <property type="term" value="F:hydrolase activity"/>
    <property type="evidence" value="ECO:0007669"/>
    <property type="project" value="UniProtKB-KW"/>
</dbReference>
<name>A0ABP3XEA6_9SPHN</name>
<dbReference type="PANTHER" id="PTHR12318">
    <property type="entry name" value="TESTOSTERONE-REGULATED PROTEIN RP2"/>
    <property type="match status" value="1"/>
</dbReference>
<evidence type="ECO:0000256" key="1">
    <source>
        <dbReference type="ARBA" id="ARBA00001936"/>
    </source>
</evidence>
<sequence>MMTLQKPVDPVPAATMLLLRDEPEFQVLMVKRHHQIDFASGALVFPGGKPSAADEAPEWADYCRGWKTLDPTQRTLRIAAIREAFEEAGILLADHRDGSEFEDICDLESRKAVERGEREFFDIVREADVQLRLDRLSEFARWITPSFMQKRFDTHFFVVRAPERQIAACDGYETVDAEWLSPSKALKLGVSGERTIIFPTRLNLQLLAEAASADDCVARAKAREIVPVLPEVIQRDGKNILTIPADVGYGTAFEVIS</sequence>
<keyword evidence="3" id="KW-0479">Metal-binding</keyword>
<evidence type="ECO:0000313" key="9">
    <source>
        <dbReference type="Proteomes" id="UP001500738"/>
    </source>
</evidence>
<dbReference type="InterPro" id="IPR015797">
    <property type="entry name" value="NUDIX_hydrolase-like_dom_sf"/>
</dbReference>
<reference evidence="9" key="1">
    <citation type="journal article" date="2019" name="Int. J. Syst. Evol. Microbiol.">
        <title>The Global Catalogue of Microorganisms (GCM) 10K type strain sequencing project: providing services to taxonomists for standard genome sequencing and annotation.</title>
        <authorList>
            <consortium name="The Broad Institute Genomics Platform"/>
            <consortium name="The Broad Institute Genome Sequencing Center for Infectious Disease"/>
            <person name="Wu L."/>
            <person name="Ma J."/>
        </authorList>
    </citation>
    <scope>NUCLEOTIDE SEQUENCE [LARGE SCALE GENOMIC DNA]</scope>
    <source>
        <strain evidence="9">JCM 15910</strain>
    </source>
</reference>
<feature type="domain" description="Nudix hydrolase" evidence="7">
    <location>
        <begin position="9"/>
        <end position="202"/>
    </location>
</feature>
<dbReference type="Proteomes" id="UP001500738">
    <property type="component" value="Unassembled WGS sequence"/>
</dbReference>
<organism evidence="8 9">
    <name type="scientific">Sphingopyxis soli</name>
    <dbReference type="NCBI Taxonomy" id="592051"/>
    <lineage>
        <taxon>Bacteria</taxon>
        <taxon>Pseudomonadati</taxon>
        <taxon>Pseudomonadota</taxon>
        <taxon>Alphaproteobacteria</taxon>
        <taxon>Sphingomonadales</taxon>
        <taxon>Sphingomonadaceae</taxon>
        <taxon>Sphingopyxis</taxon>
    </lineage>
</organism>
<evidence type="ECO:0000256" key="5">
    <source>
        <dbReference type="ARBA" id="ARBA00022842"/>
    </source>
</evidence>
<keyword evidence="9" id="KW-1185">Reference proteome</keyword>
<gene>
    <name evidence="8" type="ORF">GCM10009115_16420</name>
</gene>
<keyword evidence="4 8" id="KW-0378">Hydrolase</keyword>
<proteinExistence type="predicted"/>
<dbReference type="SUPFAM" id="SSF55811">
    <property type="entry name" value="Nudix"/>
    <property type="match status" value="1"/>
</dbReference>
<dbReference type="EMBL" id="BAAAFE010000007">
    <property type="protein sequence ID" value="GAA0863937.1"/>
    <property type="molecule type" value="Genomic_DNA"/>
</dbReference>
<comment type="cofactor">
    <cofactor evidence="2">
        <name>Mg(2+)</name>
        <dbReference type="ChEBI" id="CHEBI:18420"/>
    </cofactor>
</comment>
<keyword evidence="5" id="KW-0460">Magnesium</keyword>
<evidence type="ECO:0000256" key="6">
    <source>
        <dbReference type="ARBA" id="ARBA00023211"/>
    </source>
</evidence>
<evidence type="ECO:0000256" key="3">
    <source>
        <dbReference type="ARBA" id="ARBA00022723"/>
    </source>
</evidence>
<evidence type="ECO:0000259" key="7">
    <source>
        <dbReference type="PROSITE" id="PS51462"/>
    </source>
</evidence>
<evidence type="ECO:0000313" key="8">
    <source>
        <dbReference type="EMBL" id="GAA0863937.1"/>
    </source>
</evidence>
<dbReference type="InterPro" id="IPR000086">
    <property type="entry name" value="NUDIX_hydrolase_dom"/>
</dbReference>
<comment type="caution">
    <text evidence="8">The sequence shown here is derived from an EMBL/GenBank/DDBJ whole genome shotgun (WGS) entry which is preliminary data.</text>
</comment>
<comment type="cofactor">
    <cofactor evidence="1">
        <name>Mn(2+)</name>
        <dbReference type="ChEBI" id="CHEBI:29035"/>
    </cofactor>
</comment>
<accession>A0ABP3XEA6</accession>